<dbReference type="Pfam" id="PF09359">
    <property type="entry name" value="VTC"/>
    <property type="match status" value="1"/>
</dbReference>
<evidence type="ECO:0000313" key="3">
    <source>
        <dbReference type="Proteomes" id="UP001430306"/>
    </source>
</evidence>
<dbReference type="InterPro" id="IPR042267">
    <property type="entry name" value="VTC_sf"/>
</dbReference>
<feature type="domain" description="VTC" evidence="1">
    <location>
        <begin position="36"/>
        <end position="271"/>
    </location>
</feature>
<dbReference type="Proteomes" id="UP001430306">
    <property type="component" value="Unassembled WGS sequence"/>
</dbReference>
<evidence type="ECO:0000259" key="1">
    <source>
        <dbReference type="Pfam" id="PF09359"/>
    </source>
</evidence>
<dbReference type="Gene3D" id="3.20.100.30">
    <property type="entry name" value="VTC, catalytic tunnel domain"/>
    <property type="match status" value="1"/>
</dbReference>
<sequence>MKSNALVLHPHGAPSAGSAEAFVCINHLASSVMKDKRIELKYQLEPCLAADVKQWAREHLAADPHCDSGDTYDVNTLYLDSPDLDLFHETGVVGKKKYRIRRYGSESKLWLESKRKKKCEVNKTRVVGDETEIRNQLEHRLNTERPCRLLSIEDSSSEEWFGDWFIAKTQLHRLQPTTQVHYQRFARMADASGQNIRLTIDSHLHASPARGWQVAREDDAHERAHRVQATEYEILELKFHRYMPHVFKELLRTFPIPVTGFSKYRAAVRCWNLDQAVPVCEAPAELSSRSERLLYA</sequence>
<protein>
    <submittedName>
        <fullName evidence="2">Polyphosphate polymerase domain-containing protein</fullName>
    </submittedName>
</protein>
<gene>
    <name evidence="2" type="ORF">LOC71_11020</name>
</gene>
<name>A0ABS8NGX0_9BACT</name>
<proteinExistence type="predicted"/>
<dbReference type="RefSeq" id="WP_230273757.1">
    <property type="nucleotide sequence ID" value="NZ_JAJKFW010000022.1"/>
</dbReference>
<comment type="caution">
    <text evidence="2">The sequence shown here is derived from an EMBL/GenBank/DDBJ whole genome shotgun (WGS) entry which is preliminary data.</text>
</comment>
<accession>A0ABS8NGX0</accession>
<dbReference type="CDD" id="cd07750">
    <property type="entry name" value="PolyPPase_VTC_like"/>
    <property type="match status" value="1"/>
</dbReference>
<dbReference type="EMBL" id="JAJKFW010000022">
    <property type="protein sequence ID" value="MCC9642807.1"/>
    <property type="molecule type" value="Genomic_DNA"/>
</dbReference>
<dbReference type="InterPro" id="IPR018966">
    <property type="entry name" value="VTC_domain"/>
</dbReference>
<organism evidence="2 3">
    <name type="scientific">Rhodopirellula halodulae</name>
    <dbReference type="NCBI Taxonomy" id="2894198"/>
    <lineage>
        <taxon>Bacteria</taxon>
        <taxon>Pseudomonadati</taxon>
        <taxon>Planctomycetota</taxon>
        <taxon>Planctomycetia</taxon>
        <taxon>Pirellulales</taxon>
        <taxon>Pirellulaceae</taxon>
        <taxon>Rhodopirellula</taxon>
    </lineage>
</organism>
<keyword evidence="3" id="KW-1185">Reference proteome</keyword>
<reference evidence="2" key="1">
    <citation type="submission" date="2021-11" db="EMBL/GenBank/DDBJ databases">
        <title>Genome sequence.</title>
        <authorList>
            <person name="Sun Q."/>
        </authorList>
    </citation>
    <scope>NUCLEOTIDE SEQUENCE</scope>
    <source>
        <strain evidence="2">JC740</strain>
    </source>
</reference>
<evidence type="ECO:0000313" key="2">
    <source>
        <dbReference type="EMBL" id="MCC9642807.1"/>
    </source>
</evidence>